<keyword evidence="2" id="KW-1185">Reference proteome</keyword>
<evidence type="ECO:0000313" key="2">
    <source>
        <dbReference type="Proteomes" id="UP000250235"/>
    </source>
</evidence>
<protein>
    <submittedName>
        <fullName evidence="1">Putative receptor-like protein kinase</fullName>
    </submittedName>
</protein>
<accession>A0A2Z7BMB4</accession>
<sequence length="157" mass="17444">MAQRFAPRPAGHSAQRPGTIHATIVQISGIHGAQQHGRARQFVRGRARAIADPCTRWRQASNSVTRQSGFARPIFAHPVRAIDPAMSQRRSSSVRASHACKSSSGARLPCATIAHVARVHARDMEERRRALRGPSGRFSIFVSDLKFNVRYNYDNSY</sequence>
<name>A0A2Z7BMB4_9LAMI</name>
<keyword evidence="1" id="KW-0808">Transferase</keyword>
<reference evidence="1 2" key="1">
    <citation type="journal article" date="2015" name="Proc. Natl. Acad. Sci. U.S.A.">
        <title>The resurrection genome of Boea hygrometrica: A blueprint for survival of dehydration.</title>
        <authorList>
            <person name="Xiao L."/>
            <person name="Yang G."/>
            <person name="Zhang L."/>
            <person name="Yang X."/>
            <person name="Zhao S."/>
            <person name="Ji Z."/>
            <person name="Zhou Q."/>
            <person name="Hu M."/>
            <person name="Wang Y."/>
            <person name="Chen M."/>
            <person name="Xu Y."/>
            <person name="Jin H."/>
            <person name="Xiao X."/>
            <person name="Hu G."/>
            <person name="Bao F."/>
            <person name="Hu Y."/>
            <person name="Wan P."/>
            <person name="Li L."/>
            <person name="Deng X."/>
            <person name="Kuang T."/>
            <person name="Xiang C."/>
            <person name="Zhu J.K."/>
            <person name="Oliver M.J."/>
            <person name="He Y."/>
        </authorList>
    </citation>
    <scope>NUCLEOTIDE SEQUENCE [LARGE SCALE GENOMIC DNA]</scope>
    <source>
        <strain evidence="2">cv. XS01</strain>
    </source>
</reference>
<dbReference type="EMBL" id="KV004342">
    <property type="protein sequence ID" value="KZV35691.1"/>
    <property type="molecule type" value="Genomic_DNA"/>
</dbReference>
<keyword evidence="1" id="KW-0418">Kinase</keyword>
<proteinExistence type="predicted"/>
<dbReference type="AlphaFoldDB" id="A0A2Z7BMB4"/>
<evidence type="ECO:0000313" key="1">
    <source>
        <dbReference type="EMBL" id="KZV35691.1"/>
    </source>
</evidence>
<dbReference type="Proteomes" id="UP000250235">
    <property type="component" value="Unassembled WGS sequence"/>
</dbReference>
<dbReference type="GO" id="GO:0016301">
    <property type="term" value="F:kinase activity"/>
    <property type="evidence" value="ECO:0007669"/>
    <property type="project" value="UniProtKB-KW"/>
</dbReference>
<keyword evidence="1" id="KW-0675">Receptor</keyword>
<gene>
    <name evidence="1" type="ORF">F511_44182</name>
</gene>
<organism evidence="1 2">
    <name type="scientific">Dorcoceras hygrometricum</name>
    <dbReference type="NCBI Taxonomy" id="472368"/>
    <lineage>
        <taxon>Eukaryota</taxon>
        <taxon>Viridiplantae</taxon>
        <taxon>Streptophyta</taxon>
        <taxon>Embryophyta</taxon>
        <taxon>Tracheophyta</taxon>
        <taxon>Spermatophyta</taxon>
        <taxon>Magnoliopsida</taxon>
        <taxon>eudicotyledons</taxon>
        <taxon>Gunneridae</taxon>
        <taxon>Pentapetalae</taxon>
        <taxon>asterids</taxon>
        <taxon>lamiids</taxon>
        <taxon>Lamiales</taxon>
        <taxon>Gesneriaceae</taxon>
        <taxon>Didymocarpoideae</taxon>
        <taxon>Trichosporeae</taxon>
        <taxon>Loxocarpinae</taxon>
        <taxon>Dorcoceras</taxon>
    </lineage>
</organism>